<dbReference type="EMBL" id="LK932508">
    <property type="protein sequence ID" value="CDS86126.1"/>
    <property type="molecule type" value="Genomic_DNA"/>
</dbReference>
<evidence type="ECO:0000313" key="3">
    <source>
        <dbReference type="EMBL" id="CDS86126.1"/>
    </source>
</evidence>
<evidence type="ECO:0000313" key="4">
    <source>
        <dbReference type="EMBL" id="CDS93501.1"/>
    </source>
</evidence>
<sequence>MKIKSKKIIAFALSLGIMVPSCVYADTISKNQNAQVDMNNYLQGRKSPKEEKLIGEDRFDTAIKISQSGWNNGSERVFLVNSNSLPDALASTPLASKLDAPILLTNKNSIPYNVIEEIKRLNPAEVILIGSEGAISSSVKESLEDMEVLVSRIGGADREETSLLLTRQLDDTGDLGVSKVAVVNGYNGLADATSISSPAASDNTAIIYTGKDSIRSEAKNFITQNSTKTYIVGGEYSISKKLEGQLVNSERLAGTDRKDTNAKVLEKFYGKSSKVNNMYFAKDGSGREADLVDGLAAGVLASKTKSPVVLASGSLSSAQKSFIKKVKADKFVQVGGGKNSKPYAEALALQ</sequence>
<organism evidence="4">
    <name type="scientific">Clostridioides difficile</name>
    <name type="common">Peptoclostridium difficile</name>
    <dbReference type="NCBI Taxonomy" id="1496"/>
    <lineage>
        <taxon>Bacteria</taxon>
        <taxon>Bacillati</taxon>
        <taxon>Bacillota</taxon>
        <taxon>Clostridia</taxon>
        <taxon>Peptostreptococcales</taxon>
        <taxon>Peptostreptococcaceae</taxon>
        <taxon>Clostridioides</taxon>
    </lineage>
</organism>
<gene>
    <name evidence="4" type="primary">cwp</name>
    <name evidence="4" type="ORF">BN1095_140013</name>
    <name evidence="3" type="ORF">BN1096_550012</name>
    <name evidence="2" type="ORF">BN1097_530012</name>
</gene>
<dbReference type="InterPro" id="IPR007253">
    <property type="entry name" value="Cell_wall-bd_2"/>
</dbReference>
<feature type="signal peptide" evidence="1">
    <location>
        <begin position="1"/>
        <end position="25"/>
    </location>
</feature>
<dbReference type="InterPro" id="IPR051922">
    <property type="entry name" value="Bact_Sporulation_Assoc"/>
</dbReference>
<dbReference type="EMBL" id="LK932783">
    <property type="protein sequence ID" value="CDS93501.1"/>
    <property type="molecule type" value="Genomic_DNA"/>
</dbReference>
<dbReference type="RefSeq" id="WP_021366439.1">
    <property type="nucleotide sequence ID" value="NZ_BBYB01000172.1"/>
</dbReference>
<name>A0A069ARH6_CLODI</name>
<protein>
    <submittedName>
        <fullName evidence="4">Putative cell wall-binding protein</fullName>
    </submittedName>
</protein>
<evidence type="ECO:0000256" key="1">
    <source>
        <dbReference type="SAM" id="SignalP"/>
    </source>
</evidence>
<accession>A0A069ARH6</accession>
<dbReference type="EMBL" id="LK932391">
    <property type="protein sequence ID" value="CDS85584.1"/>
    <property type="molecule type" value="Genomic_DNA"/>
</dbReference>
<keyword evidence="1" id="KW-0732">Signal</keyword>
<dbReference type="AlphaFoldDB" id="A0A069ARH6"/>
<dbReference type="Gene3D" id="3.40.50.12090">
    <property type="match status" value="2"/>
</dbReference>
<dbReference type="PANTHER" id="PTHR30032">
    <property type="entry name" value="N-ACETYLMURAMOYL-L-ALANINE AMIDASE-RELATED"/>
    <property type="match status" value="1"/>
</dbReference>
<dbReference type="PANTHER" id="PTHR30032:SF8">
    <property type="entry name" value="GERMINATION-SPECIFIC N-ACETYLMURAMOYL-L-ALANINE AMIDASE"/>
    <property type="match status" value="1"/>
</dbReference>
<proteinExistence type="predicted"/>
<dbReference type="Pfam" id="PF04122">
    <property type="entry name" value="CW_binding_2"/>
    <property type="match status" value="3"/>
</dbReference>
<feature type="chain" id="PRO_5013440354" evidence="1">
    <location>
        <begin position="26"/>
        <end position="350"/>
    </location>
</feature>
<reference evidence="4" key="1">
    <citation type="submission" date="2014-07" db="EMBL/GenBank/DDBJ databases">
        <authorList>
            <person name="Monot Marc"/>
        </authorList>
    </citation>
    <scope>NUCLEOTIDE SEQUENCE</scope>
    <source>
        <strain evidence="4">7032989</strain>
        <strain evidence="2">7032994</strain>
    </source>
</reference>
<evidence type="ECO:0000313" key="2">
    <source>
        <dbReference type="EMBL" id="CDS85584.1"/>
    </source>
</evidence>